<keyword evidence="3" id="KW-1185">Reference proteome</keyword>
<name>A0A7J5TZ37_9BACT</name>
<keyword evidence="1" id="KW-0732">Signal</keyword>
<dbReference type="EMBL" id="WELI01000005">
    <property type="protein sequence ID" value="KAB7730217.1"/>
    <property type="molecule type" value="Genomic_DNA"/>
</dbReference>
<reference evidence="2 3" key="1">
    <citation type="submission" date="2019-10" db="EMBL/GenBank/DDBJ databases">
        <title>Rudanella paleaurantiibacter sp. nov., isolated from sludge.</title>
        <authorList>
            <person name="Xu S.Q."/>
        </authorList>
    </citation>
    <scope>NUCLEOTIDE SEQUENCE [LARGE SCALE GENOMIC DNA]</scope>
    <source>
        <strain evidence="2 3">HX-22-17</strain>
    </source>
</reference>
<evidence type="ECO:0000313" key="3">
    <source>
        <dbReference type="Proteomes" id="UP000488299"/>
    </source>
</evidence>
<evidence type="ECO:0008006" key="4">
    <source>
        <dbReference type="Google" id="ProtNLM"/>
    </source>
</evidence>
<dbReference type="InterPro" id="IPR046713">
    <property type="entry name" value="DUF6786"/>
</dbReference>
<dbReference type="Proteomes" id="UP000488299">
    <property type="component" value="Unassembled WGS sequence"/>
</dbReference>
<proteinExistence type="predicted"/>
<evidence type="ECO:0000313" key="2">
    <source>
        <dbReference type="EMBL" id="KAB7730217.1"/>
    </source>
</evidence>
<gene>
    <name evidence="2" type="ORF">F5984_13675</name>
</gene>
<feature type="signal peptide" evidence="1">
    <location>
        <begin position="1"/>
        <end position="24"/>
    </location>
</feature>
<sequence>MKSARLLPCWYLMAGLVACTSANQPSDTMNQPGTFGYDLQFLKAKDPDLALLTDPDDTRAQVIVSARYQGKVFTSTANGAAGQSFGWINYKAFEGEPQPHMNAYGGENRLWLGPEGGPYSLFFKPGTRMEFANWQTPAAIDTEPWTVVSRQPRELVMEKKATLLNYSGTQLAIRLDRAVRLLSRQQVGEALGMALGDDIRPVGYLTENALTNIGTSAWTRETGAPCLWVLDMLMPSDQTTIVVPYEQAGTGPVATTDYFGAIPPERITYQNGVLFFKADGKSRGKIGLTGKRAKPVAGSYDAGNEVLTLTLFEVDKDGTYLNQAWKLMPDPYLGDAVNAYNDGPLADGSQMGPFYELESVSPGAFLGPGGSLRHTHTVLHLTGNRAKLDEIARKVLGVSLDQVEKALP</sequence>
<dbReference type="AlphaFoldDB" id="A0A7J5TZ37"/>
<organism evidence="2 3">
    <name type="scientific">Rudanella paleaurantiibacter</name>
    <dbReference type="NCBI Taxonomy" id="2614655"/>
    <lineage>
        <taxon>Bacteria</taxon>
        <taxon>Pseudomonadati</taxon>
        <taxon>Bacteroidota</taxon>
        <taxon>Cytophagia</taxon>
        <taxon>Cytophagales</taxon>
        <taxon>Cytophagaceae</taxon>
        <taxon>Rudanella</taxon>
    </lineage>
</organism>
<protein>
    <recommendedName>
        <fullName evidence="4">Lipoprotein</fullName>
    </recommendedName>
</protein>
<dbReference type="RefSeq" id="WP_152124816.1">
    <property type="nucleotide sequence ID" value="NZ_WELI01000005.1"/>
</dbReference>
<comment type="caution">
    <text evidence="2">The sequence shown here is derived from an EMBL/GenBank/DDBJ whole genome shotgun (WGS) entry which is preliminary data.</text>
</comment>
<dbReference type="PROSITE" id="PS51257">
    <property type="entry name" value="PROKAR_LIPOPROTEIN"/>
    <property type="match status" value="1"/>
</dbReference>
<dbReference type="Pfam" id="PF20583">
    <property type="entry name" value="DUF6786"/>
    <property type="match status" value="1"/>
</dbReference>
<feature type="chain" id="PRO_5029875500" description="Lipoprotein" evidence="1">
    <location>
        <begin position="25"/>
        <end position="408"/>
    </location>
</feature>
<evidence type="ECO:0000256" key="1">
    <source>
        <dbReference type="SAM" id="SignalP"/>
    </source>
</evidence>
<accession>A0A7J5TZ37</accession>